<reference evidence="2 3" key="1">
    <citation type="submission" date="2015-09" db="EMBL/GenBank/DDBJ databases">
        <title>Draft genome sequence of Kouleothrix aurantiaca JCM 19913.</title>
        <authorList>
            <person name="Hemp J."/>
        </authorList>
    </citation>
    <scope>NUCLEOTIDE SEQUENCE [LARGE SCALE GENOMIC DNA]</scope>
    <source>
        <strain evidence="2 3">COM-B</strain>
    </source>
</reference>
<proteinExistence type="predicted"/>
<comment type="caution">
    <text evidence="2">The sequence shown here is derived from an EMBL/GenBank/DDBJ whole genome shotgun (WGS) entry which is preliminary data.</text>
</comment>
<feature type="compositionally biased region" description="Low complexity" evidence="1">
    <location>
        <begin position="1"/>
        <end position="27"/>
    </location>
</feature>
<dbReference type="Proteomes" id="UP000050509">
    <property type="component" value="Unassembled WGS sequence"/>
</dbReference>
<sequence length="693" mass="73006">TPTGPTDTPTDDPTNTPTDVPTNAPTNIPTSTPTDIPAPPALNLTVGRIDTSQAVQTNDNSVPLIAGRPAIVRVSVGVQNSTEPVLGVTGRLHGVRNGVELPNSPLTPFNNGGSIVAPLSQNRENFGSTLNFQIPADWTAGGRLVLWAEVNPNRTIGEGNFNDNRSPDQTINFVSVPTLQIMLVPIAYQPNGAGPIMRPDLTQNNQGLTNLQNLFPIADVQTTLHNEYLFRGVLSGNGWSQLLNEITAVRNRELGGAARTSKVVYYGVVSQAAVAGLPSFTAGMGWVGGNILTSVGLEESVGVAAHEVGHNLGLNHAPCGVAGDPNYPFDDARIGDVGVDVYTREFHASTEKDFMSYCQPIWVSAFHYLRMLRVLAPGTAAVNTPAAISDGMLVSGNIYSDTVTAQLSSSVPLSSTETLPAGGDGDYRIELRTAGGTVAYSRAFTPPAIDSHTDAPDYGFSFVVPQVDNLAHIQLWKGSTLLKEQRASNVQPTLTASLRDSANAITVNWQASSPDGAPVSVSLRYSSDDGLSWRVLALKETGSSFTIDKRNLPGGPGGKLEVIAENTTRSRTVSLNIGTIGNKLPVLSIAGGSTAQQYRGQALLLQAVALDLEDGFLQGNSLVWTDSSGQTLGVGETLSLPAGLPLGKHTITLTATDSDGGVTSDTVTVTVIQPPPVSLQKFYSMFLPMARGR</sequence>
<gene>
    <name evidence="2" type="ORF">SE17_22510</name>
</gene>
<dbReference type="InterPro" id="IPR013783">
    <property type="entry name" value="Ig-like_fold"/>
</dbReference>
<evidence type="ECO:0000313" key="3">
    <source>
        <dbReference type="Proteomes" id="UP000050509"/>
    </source>
</evidence>
<dbReference type="EMBL" id="LJCR01001016">
    <property type="protein sequence ID" value="KPV51211.1"/>
    <property type="molecule type" value="Genomic_DNA"/>
</dbReference>
<dbReference type="SUPFAM" id="SSF55486">
    <property type="entry name" value="Metalloproteases ('zincins'), catalytic domain"/>
    <property type="match status" value="1"/>
</dbReference>
<evidence type="ECO:0000313" key="2">
    <source>
        <dbReference type="EMBL" id="KPV51211.1"/>
    </source>
</evidence>
<keyword evidence="3" id="KW-1185">Reference proteome</keyword>
<name>A0A0P9DMB6_9CHLR</name>
<feature type="non-terminal residue" evidence="2">
    <location>
        <position position="1"/>
    </location>
</feature>
<organism evidence="2 3">
    <name type="scientific">Kouleothrix aurantiaca</name>
    <dbReference type="NCBI Taxonomy" id="186479"/>
    <lineage>
        <taxon>Bacteria</taxon>
        <taxon>Bacillati</taxon>
        <taxon>Chloroflexota</taxon>
        <taxon>Chloroflexia</taxon>
        <taxon>Chloroflexales</taxon>
        <taxon>Roseiflexineae</taxon>
        <taxon>Roseiflexaceae</taxon>
        <taxon>Kouleothrix</taxon>
    </lineage>
</organism>
<accession>A0A0P9DMB6</accession>
<dbReference type="Gene3D" id="2.60.40.10">
    <property type="entry name" value="Immunoglobulins"/>
    <property type="match status" value="1"/>
</dbReference>
<dbReference type="AlphaFoldDB" id="A0A0P9DMB6"/>
<protein>
    <submittedName>
        <fullName evidence="2">Uncharacterized protein</fullName>
    </submittedName>
</protein>
<evidence type="ECO:0000256" key="1">
    <source>
        <dbReference type="SAM" id="MobiDB-lite"/>
    </source>
</evidence>
<feature type="region of interest" description="Disordered" evidence="1">
    <location>
        <begin position="1"/>
        <end position="38"/>
    </location>
</feature>
<dbReference type="Pfam" id="PF10462">
    <property type="entry name" value="Peptidase_M66"/>
    <property type="match status" value="1"/>
</dbReference>